<proteinExistence type="inferred from homology"/>
<comment type="caution">
    <text evidence="6">The sequence shown here is derived from an EMBL/GenBank/DDBJ whole genome shotgun (WGS) entry which is preliminary data.</text>
</comment>
<feature type="compositionally biased region" description="Polar residues" evidence="5">
    <location>
        <begin position="69"/>
        <end position="84"/>
    </location>
</feature>
<keyword evidence="3" id="KW-0963">Cytoplasm</keyword>
<evidence type="ECO:0000256" key="1">
    <source>
        <dbReference type="ARBA" id="ARBA00004267"/>
    </source>
</evidence>
<dbReference type="PANTHER" id="PTHR28520">
    <property type="entry name" value="MITOTIC-SPINDLE ORGANIZING PROTEIN 1"/>
    <property type="match status" value="1"/>
</dbReference>
<dbReference type="GO" id="GO:0033566">
    <property type="term" value="P:gamma-tubulin complex localization"/>
    <property type="evidence" value="ECO:0007669"/>
    <property type="project" value="InterPro"/>
</dbReference>
<evidence type="ECO:0000256" key="4">
    <source>
        <dbReference type="ARBA" id="ARBA00023212"/>
    </source>
</evidence>
<evidence type="ECO:0000256" key="3">
    <source>
        <dbReference type="ARBA" id="ARBA00022490"/>
    </source>
</evidence>
<evidence type="ECO:0000313" key="7">
    <source>
        <dbReference type="Proteomes" id="UP000355283"/>
    </source>
</evidence>
<dbReference type="InterPro" id="IPR022214">
    <property type="entry name" value="MZT1"/>
</dbReference>
<sequence length="84" mass="9439">MNGANFMKRDKEWHEALEAMHEISKILNTGLDRETLAILVNLCEAGVNPEALALVVQELRGEAARKRQQLGQGNGRSWSRPQNQ</sequence>
<dbReference type="GO" id="GO:0051415">
    <property type="term" value="P:microtubule nucleation by interphase microtubule organizing center"/>
    <property type="evidence" value="ECO:0007669"/>
    <property type="project" value="TreeGrafter"/>
</dbReference>
<dbReference type="GO" id="GO:0005819">
    <property type="term" value="C:spindle"/>
    <property type="evidence" value="ECO:0007669"/>
    <property type="project" value="TreeGrafter"/>
</dbReference>
<dbReference type="Pfam" id="PF12554">
    <property type="entry name" value="MOZART1"/>
    <property type="match status" value="1"/>
</dbReference>
<evidence type="ECO:0000256" key="5">
    <source>
        <dbReference type="SAM" id="MobiDB-lite"/>
    </source>
</evidence>
<accession>A0A4D9CWS9</accession>
<dbReference type="EMBL" id="SDOX01000145">
    <property type="protein sequence ID" value="TFJ81069.1"/>
    <property type="molecule type" value="Genomic_DNA"/>
</dbReference>
<reference evidence="6 7" key="1">
    <citation type="submission" date="2019-01" db="EMBL/GenBank/DDBJ databases">
        <title>Nuclear Genome Assembly of the Microalgal Biofuel strain Nannochloropsis salina CCMP1776.</title>
        <authorList>
            <person name="Hovde B."/>
        </authorList>
    </citation>
    <scope>NUCLEOTIDE SEQUENCE [LARGE SCALE GENOMIC DNA]</scope>
    <source>
        <strain evidence="6 7">CCMP1776</strain>
    </source>
</reference>
<organism evidence="6 7">
    <name type="scientific">Nannochloropsis salina CCMP1776</name>
    <dbReference type="NCBI Taxonomy" id="1027361"/>
    <lineage>
        <taxon>Eukaryota</taxon>
        <taxon>Sar</taxon>
        <taxon>Stramenopiles</taxon>
        <taxon>Ochrophyta</taxon>
        <taxon>Eustigmatophyceae</taxon>
        <taxon>Eustigmatales</taxon>
        <taxon>Monodopsidaceae</taxon>
        <taxon>Microchloropsis</taxon>
        <taxon>Microchloropsis salina</taxon>
    </lineage>
</organism>
<evidence type="ECO:0000313" key="6">
    <source>
        <dbReference type="EMBL" id="TFJ81069.1"/>
    </source>
</evidence>
<dbReference type="GO" id="GO:0000931">
    <property type="term" value="C:gamma-tubulin ring complex"/>
    <property type="evidence" value="ECO:0007669"/>
    <property type="project" value="InterPro"/>
</dbReference>
<dbReference type="GO" id="GO:0090307">
    <property type="term" value="P:mitotic spindle assembly"/>
    <property type="evidence" value="ECO:0007669"/>
    <property type="project" value="TreeGrafter"/>
</dbReference>
<dbReference type="PANTHER" id="PTHR28520:SF2">
    <property type="entry name" value="MITOTIC-SPINDLE ORGANIZING PROTEIN 1"/>
    <property type="match status" value="1"/>
</dbReference>
<dbReference type="OrthoDB" id="48571at2759"/>
<dbReference type="Proteomes" id="UP000355283">
    <property type="component" value="Unassembled WGS sequence"/>
</dbReference>
<keyword evidence="7" id="KW-1185">Reference proteome</keyword>
<evidence type="ECO:0000256" key="2">
    <source>
        <dbReference type="ARBA" id="ARBA00011015"/>
    </source>
</evidence>
<dbReference type="AlphaFoldDB" id="A0A4D9CWS9"/>
<gene>
    <name evidence="6" type="ORF">NSK_007712</name>
</gene>
<name>A0A4D9CWS9_9STRA</name>
<protein>
    <recommendedName>
        <fullName evidence="8">Mitotic-spindle organizing protein 1</fullName>
    </recommendedName>
</protein>
<dbReference type="GO" id="GO:0031021">
    <property type="term" value="C:interphase microtubule organizing center"/>
    <property type="evidence" value="ECO:0007669"/>
    <property type="project" value="TreeGrafter"/>
</dbReference>
<keyword evidence="4" id="KW-0206">Cytoskeleton</keyword>
<evidence type="ECO:0008006" key="8">
    <source>
        <dbReference type="Google" id="ProtNLM"/>
    </source>
</evidence>
<comment type="similarity">
    <text evidence="2">Belongs to the MOZART1 family.</text>
</comment>
<comment type="subcellular location">
    <subcellularLocation>
        <location evidence="1">Cytoplasm</location>
        <location evidence="1">Cytoskeleton</location>
        <location evidence="1">Microtubule organizing center</location>
    </subcellularLocation>
</comment>
<feature type="region of interest" description="Disordered" evidence="5">
    <location>
        <begin position="65"/>
        <end position="84"/>
    </location>
</feature>